<dbReference type="PROSITE" id="PS50932">
    <property type="entry name" value="HTH_LACI_2"/>
    <property type="match status" value="1"/>
</dbReference>
<evidence type="ECO:0000256" key="3">
    <source>
        <dbReference type="ARBA" id="ARBA00023163"/>
    </source>
</evidence>
<dbReference type="Proteomes" id="UP000199481">
    <property type="component" value="Unassembled WGS sequence"/>
</dbReference>
<dbReference type="Gene3D" id="3.40.50.2300">
    <property type="match status" value="2"/>
</dbReference>
<dbReference type="GO" id="GO:0000976">
    <property type="term" value="F:transcription cis-regulatory region binding"/>
    <property type="evidence" value="ECO:0007669"/>
    <property type="project" value="TreeGrafter"/>
</dbReference>
<dbReference type="OrthoDB" id="9796186at2"/>
<proteinExistence type="predicted"/>
<evidence type="ECO:0000256" key="2">
    <source>
        <dbReference type="ARBA" id="ARBA00023125"/>
    </source>
</evidence>
<keyword evidence="3" id="KW-0804">Transcription</keyword>
<dbReference type="Gene3D" id="1.10.260.40">
    <property type="entry name" value="lambda repressor-like DNA-binding domains"/>
    <property type="match status" value="1"/>
</dbReference>
<dbReference type="InterPro" id="IPR000843">
    <property type="entry name" value="HTH_LacI"/>
</dbReference>
<dbReference type="PANTHER" id="PTHR30146">
    <property type="entry name" value="LACI-RELATED TRANSCRIPTIONAL REPRESSOR"/>
    <property type="match status" value="1"/>
</dbReference>
<feature type="domain" description="HTH lacI-type" evidence="4">
    <location>
        <begin position="2"/>
        <end position="56"/>
    </location>
</feature>
<protein>
    <submittedName>
        <fullName evidence="5">DNA-binding transcriptional regulator, LacI/PurR family</fullName>
    </submittedName>
</protein>
<name>A0A1H0YAR8_9LACT</name>
<dbReference type="GO" id="GO:0003700">
    <property type="term" value="F:DNA-binding transcription factor activity"/>
    <property type="evidence" value="ECO:0007669"/>
    <property type="project" value="TreeGrafter"/>
</dbReference>
<dbReference type="PROSITE" id="PS00356">
    <property type="entry name" value="HTH_LACI_1"/>
    <property type="match status" value="1"/>
</dbReference>
<keyword evidence="6" id="KW-1185">Reference proteome</keyword>
<keyword evidence="1" id="KW-0805">Transcription regulation</keyword>
<dbReference type="SUPFAM" id="SSF47413">
    <property type="entry name" value="lambda repressor-like DNA-binding domains"/>
    <property type="match status" value="1"/>
</dbReference>
<dbReference type="PANTHER" id="PTHR30146:SF154">
    <property type="entry name" value="TRANSCRIPTION REGULATOR, MEMBER OF GALR FAMILY"/>
    <property type="match status" value="1"/>
</dbReference>
<dbReference type="AlphaFoldDB" id="A0A1H0YAR8"/>
<dbReference type="SMART" id="SM00354">
    <property type="entry name" value="HTH_LACI"/>
    <property type="match status" value="1"/>
</dbReference>
<evidence type="ECO:0000313" key="5">
    <source>
        <dbReference type="EMBL" id="SDQ12329.1"/>
    </source>
</evidence>
<sequence>MTTLNDVAKKANVSKMTVSRVINHPEQVTDELKKLVFEAMEELNYRPNVAAKALVNNRTQIIKLFILEEMDTTEPYYMHLLTGIARELDNRHYSLQLVTKNNFDIGACDGYIICGMRESDYDWISGATKPVVLFGENRHGYDFVDSNNKEGIAKATQYGIDLGYENIIFIGMDVKEPFEYSRESGYIITLQKNKRVSEIHRFENRSRYAAEFIKENWNKFKPNTLFICSSDRLAIGIQRGIINMGGSIPTDFGIIGYDGVFLDQIAFPQLTTVKQPVIQMGEACAKMVLNKIEQKNASQGELFFTPELIVRGTTIQKKSSQNVKHLF</sequence>
<dbReference type="CDD" id="cd01392">
    <property type="entry name" value="HTH_LacI"/>
    <property type="match status" value="1"/>
</dbReference>
<reference evidence="6" key="1">
    <citation type="submission" date="2016-10" db="EMBL/GenBank/DDBJ databases">
        <authorList>
            <person name="Varghese N."/>
            <person name="Submissions S."/>
        </authorList>
    </citation>
    <scope>NUCLEOTIDE SEQUENCE [LARGE SCALE GENOMIC DNA]</scope>
    <source>
        <strain evidence="6">MPL-11</strain>
    </source>
</reference>
<evidence type="ECO:0000256" key="1">
    <source>
        <dbReference type="ARBA" id="ARBA00023015"/>
    </source>
</evidence>
<organism evidence="5 6">
    <name type="scientific">Carnobacterium viridans</name>
    <dbReference type="NCBI Taxonomy" id="174587"/>
    <lineage>
        <taxon>Bacteria</taxon>
        <taxon>Bacillati</taxon>
        <taxon>Bacillota</taxon>
        <taxon>Bacilli</taxon>
        <taxon>Lactobacillales</taxon>
        <taxon>Carnobacteriaceae</taxon>
        <taxon>Carnobacterium</taxon>
    </lineage>
</organism>
<keyword evidence="2 5" id="KW-0238">DNA-binding</keyword>
<dbReference type="SUPFAM" id="SSF53822">
    <property type="entry name" value="Periplasmic binding protein-like I"/>
    <property type="match status" value="1"/>
</dbReference>
<dbReference type="Pfam" id="PF13377">
    <property type="entry name" value="Peripla_BP_3"/>
    <property type="match status" value="1"/>
</dbReference>
<accession>A0A1H0YAR8</accession>
<dbReference type="PRINTS" id="PR00036">
    <property type="entry name" value="HTHLACI"/>
</dbReference>
<gene>
    <name evidence="5" type="ORF">SAMN04487752_0836</name>
</gene>
<dbReference type="InterPro" id="IPR010982">
    <property type="entry name" value="Lambda_DNA-bd_dom_sf"/>
</dbReference>
<evidence type="ECO:0000259" key="4">
    <source>
        <dbReference type="PROSITE" id="PS50932"/>
    </source>
</evidence>
<dbReference type="EMBL" id="FNJW01000008">
    <property type="protein sequence ID" value="SDQ12329.1"/>
    <property type="molecule type" value="Genomic_DNA"/>
</dbReference>
<dbReference type="Pfam" id="PF00356">
    <property type="entry name" value="LacI"/>
    <property type="match status" value="1"/>
</dbReference>
<dbReference type="RefSeq" id="WP_035023366.1">
    <property type="nucleotide sequence ID" value="NZ_CP084916.1"/>
</dbReference>
<evidence type="ECO:0000313" key="6">
    <source>
        <dbReference type="Proteomes" id="UP000199481"/>
    </source>
</evidence>
<dbReference type="InterPro" id="IPR028082">
    <property type="entry name" value="Peripla_BP_I"/>
</dbReference>
<dbReference type="InterPro" id="IPR046335">
    <property type="entry name" value="LacI/GalR-like_sensor"/>
</dbReference>